<keyword evidence="2" id="KW-1185">Reference proteome</keyword>
<dbReference type="EMBL" id="CP003598">
    <property type="protein sequence ID" value="AFY91158.1"/>
    <property type="molecule type" value="Genomic_DNA"/>
</dbReference>
<dbReference type="Proteomes" id="UP000010384">
    <property type="component" value="Plasmid pCHRO.01"/>
</dbReference>
<evidence type="ECO:0000313" key="2">
    <source>
        <dbReference type="Proteomes" id="UP000010384"/>
    </source>
</evidence>
<sequence>MSKTKDETDNQIATLEVLEQLSPDEERERHRLEIRVDRALGEGWSALKQLRDLRLYRSTHKTFEEYAKDRFGYNRAHAYRLINAAAVLENLSHTDRKEEMSPNWRQKMPSSESQCRELAKLPANKQPKAWEKVLSVSGDKAPTAQIVKTVVERMKEKQLFPARDFCAVGDVFTLTRLHSRERKYNGYPCVALVLKDFTIEVDVYDGTLIVKPENLKPIDDPDVCRQLPTILKRIKRVRDTGLLDRGAYYVLEGLGRQTYLTDFEEKLLSLLEQEHGIDS</sequence>
<name>K9U966_CHRTP</name>
<proteinExistence type="predicted"/>
<evidence type="ECO:0000313" key="1">
    <source>
        <dbReference type="EMBL" id="AFY91158.1"/>
    </source>
</evidence>
<dbReference type="HOGENOM" id="CLU_065985_0_0_3"/>
<keyword evidence="1" id="KW-0614">Plasmid</keyword>
<dbReference type="RefSeq" id="WP_015163095.1">
    <property type="nucleotide sequence ID" value="NC_019699.1"/>
</dbReference>
<organism evidence="1 2">
    <name type="scientific">Chroococcidiopsis thermalis (strain PCC 7203)</name>
    <dbReference type="NCBI Taxonomy" id="251229"/>
    <lineage>
        <taxon>Bacteria</taxon>
        <taxon>Bacillati</taxon>
        <taxon>Cyanobacteriota</taxon>
        <taxon>Cyanophyceae</taxon>
        <taxon>Chroococcidiopsidales</taxon>
        <taxon>Chroococcidiopsidaceae</taxon>
        <taxon>Chroococcidiopsis</taxon>
    </lineage>
</organism>
<dbReference type="InParanoid" id="K9U966"/>
<accession>K9U966</accession>
<geneLocation type="plasmid" evidence="1 2">
    <name>pCHRO.01</name>
</geneLocation>
<reference evidence="1 2" key="1">
    <citation type="submission" date="2012-06" db="EMBL/GenBank/DDBJ databases">
        <title>Finished plasmid 1 of genome of Chroococcidiopsis thermalis PCC 7203.</title>
        <authorList>
            <consortium name="US DOE Joint Genome Institute"/>
            <person name="Gugger M."/>
            <person name="Coursin T."/>
            <person name="Rippka R."/>
            <person name="Tandeau De Marsac N."/>
            <person name="Huntemann M."/>
            <person name="Wei C.-L."/>
            <person name="Han J."/>
            <person name="Detter J.C."/>
            <person name="Han C."/>
            <person name="Tapia R."/>
            <person name="Davenport K."/>
            <person name="Daligault H."/>
            <person name="Erkkila T."/>
            <person name="Gu W."/>
            <person name="Munk A.C.C."/>
            <person name="Teshima H."/>
            <person name="Xu Y."/>
            <person name="Chain P."/>
            <person name="Chen A."/>
            <person name="Krypides N."/>
            <person name="Mavromatis K."/>
            <person name="Markowitz V."/>
            <person name="Szeto E."/>
            <person name="Ivanova N."/>
            <person name="Mikhailova N."/>
            <person name="Ovchinnikova G."/>
            <person name="Pagani I."/>
            <person name="Pati A."/>
            <person name="Goodwin L."/>
            <person name="Peters L."/>
            <person name="Pitluck S."/>
            <person name="Woyke T."/>
            <person name="Kerfeld C."/>
        </authorList>
    </citation>
    <scope>NUCLEOTIDE SEQUENCE [LARGE SCALE GENOMIC DNA]</scope>
    <source>
        <strain evidence="1 2">PCC 7203</strain>
        <plasmid evidence="1 2">pCHRO.01</plasmid>
    </source>
</reference>
<dbReference type="AlphaFoldDB" id="K9U966"/>
<dbReference type="KEGG" id="cthe:Chro_5819"/>
<protein>
    <submittedName>
        <fullName evidence="1">Uncharacterized protein</fullName>
    </submittedName>
</protein>
<gene>
    <name evidence="1" type="ORF">Chro_5819</name>
</gene>
<dbReference type="OrthoDB" id="505288at2"/>